<gene>
    <name evidence="3" type="ORF">P5F74_00340</name>
</gene>
<name>A0ABU6NF05_9BACI</name>
<feature type="domain" description="VanZ-like" evidence="2">
    <location>
        <begin position="7"/>
        <end position="137"/>
    </location>
</feature>
<dbReference type="PANTHER" id="PTHR28008">
    <property type="entry name" value="DOMAIN PROTEIN, PUTATIVE (AFU_ORTHOLOGUE AFUA_3G10980)-RELATED"/>
    <property type="match status" value="1"/>
</dbReference>
<comment type="caution">
    <text evidence="3">The sequence shown here is derived from an EMBL/GenBank/DDBJ whole genome shotgun (WGS) entry which is preliminary data.</text>
</comment>
<evidence type="ECO:0000259" key="2">
    <source>
        <dbReference type="Pfam" id="PF04892"/>
    </source>
</evidence>
<reference evidence="3 4" key="1">
    <citation type="submission" date="2023-03" db="EMBL/GenBank/DDBJ databases">
        <title>Bacillus Genome Sequencing.</title>
        <authorList>
            <person name="Dunlap C."/>
        </authorList>
    </citation>
    <scope>NUCLEOTIDE SEQUENCE [LARGE SCALE GENOMIC DNA]</scope>
    <source>
        <strain evidence="3 4">B-4107</strain>
    </source>
</reference>
<dbReference type="EMBL" id="JAROAS010000001">
    <property type="protein sequence ID" value="MED4126586.1"/>
    <property type="molecule type" value="Genomic_DNA"/>
</dbReference>
<dbReference type="Proteomes" id="UP001341820">
    <property type="component" value="Unassembled WGS sequence"/>
</dbReference>
<sequence>MKKISSWCAVIIWMALIFYLSHQPGGESSHLSGGVLTFIHALIPMFDLHENEWIHTFVRKGAHLGAYLILGALFMIALRSSYQTTLRKRAFIAFISSFLYAISDEVHQLFVPGRSGQATDVLIDSLGAAIGIGIYLAISRFMSSRNRSPR</sequence>
<dbReference type="PIRSF" id="PIRSF019083">
    <property type="entry name" value="UCP019083_VanZ"/>
    <property type="match status" value="1"/>
</dbReference>
<keyword evidence="1" id="KW-0812">Transmembrane</keyword>
<feature type="transmembrane region" description="Helical" evidence="1">
    <location>
        <begin position="90"/>
        <end position="110"/>
    </location>
</feature>
<feature type="transmembrane region" description="Helical" evidence="1">
    <location>
        <begin position="122"/>
        <end position="142"/>
    </location>
</feature>
<feature type="transmembrane region" description="Helical" evidence="1">
    <location>
        <begin position="61"/>
        <end position="78"/>
    </location>
</feature>
<evidence type="ECO:0000313" key="3">
    <source>
        <dbReference type="EMBL" id="MED4126586.1"/>
    </source>
</evidence>
<protein>
    <submittedName>
        <fullName evidence="3">VanZ family protein</fullName>
    </submittedName>
</protein>
<dbReference type="InterPro" id="IPR006976">
    <property type="entry name" value="VanZ-like"/>
</dbReference>
<evidence type="ECO:0000256" key="1">
    <source>
        <dbReference type="SAM" id="Phobius"/>
    </source>
</evidence>
<proteinExistence type="predicted"/>
<dbReference type="RefSeq" id="WP_274273014.1">
    <property type="nucleotide sequence ID" value="NZ_JAROAS010000001.1"/>
</dbReference>
<dbReference type="Pfam" id="PF04892">
    <property type="entry name" value="VanZ"/>
    <property type="match status" value="1"/>
</dbReference>
<accession>A0ABU6NF05</accession>
<dbReference type="PANTHER" id="PTHR28008:SF1">
    <property type="entry name" value="DOMAIN PROTEIN, PUTATIVE (AFU_ORTHOLOGUE AFUA_3G10980)-RELATED"/>
    <property type="match status" value="1"/>
</dbReference>
<dbReference type="InterPro" id="IPR016747">
    <property type="entry name" value="Phosphotransbutyrylase"/>
</dbReference>
<keyword evidence="1" id="KW-1133">Transmembrane helix</keyword>
<keyword evidence="1" id="KW-0472">Membrane</keyword>
<dbReference type="NCBIfam" id="NF037970">
    <property type="entry name" value="vanZ_1"/>
    <property type="match status" value="1"/>
</dbReference>
<keyword evidence="4" id="KW-1185">Reference proteome</keyword>
<evidence type="ECO:0000313" key="4">
    <source>
        <dbReference type="Proteomes" id="UP001341820"/>
    </source>
</evidence>
<organism evidence="3 4">
    <name type="scientific">Shouchella miscanthi</name>
    <dbReference type="NCBI Taxonomy" id="2598861"/>
    <lineage>
        <taxon>Bacteria</taxon>
        <taxon>Bacillati</taxon>
        <taxon>Bacillota</taxon>
        <taxon>Bacilli</taxon>
        <taxon>Bacillales</taxon>
        <taxon>Bacillaceae</taxon>
        <taxon>Shouchella</taxon>
    </lineage>
</organism>